<accession>A0A124GAA3</accession>
<gene>
    <name evidence="2" type="ORF">ADL12_25100</name>
</gene>
<dbReference type="Pfam" id="PF18598">
    <property type="entry name" value="TetR_C_36"/>
    <property type="match status" value="1"/>
</dbReference>
<evidence type="ECO:0000313" key="2">
    <source>
        <dbReference type="EMBL" id="KUL31615.1"/>
    </source>
</evidence>
<dbReference type="EMBL" id="LLZG01000254">
    <property type="protein sequence ID" value="KUL31615.1"/>
    <property type="molecule type" value="Genomic_DNA"/>
</dbReference>
<sequence>MQEVPPPLPPDEPVLRAAVAMFLRDGWIDARALAADAGIGRATLYRRYGDRDRLIGEAIWAIATTEFAQIYPRSRGQGADKVADLVHAMLTTSAQLPAMRRFVAEHPDTALRVMTSRDGVIQDRIVETVSRLIQSEIGEPDDIDAPTLAYAVVRVAESFYYRELLTGQPTDISAATTIIRRLLR</sequence>
<dbReference type="OrthoDB" id="158903at2"/>
<dbReference type="InterPro" id="IPR009057">
    <property type="entry name" value="Homeodomain-like_sf"/>
</dbReference>
<dbReference type="AlphaFoldDB" id="A0A124GAA3"/>
<dbReference type="Proteomes" id="UP000053923">
    <property type="component" value="Unassembled WGS sequence"/>
</dbReference>
<keyword evidence="3" id="KW-1185">Reference proteome</keyword>
<name>A0A124GAA3_9ACTN</name>
<evidence type="ECO:0000259" key="1">
    <source>
        <dbReference type="Pfam" id="PF18598"/>
    </source>
</evidence>
<protein>
    <recommendedName>
        <fullName evidence="1">QsdR TetR regulatory C-terminal domain-containing protein</fullName>
    </recommendedName>
</protein>
<dbReference type="SUPFAM" id="SSF46689">
    <property type="entry name" value="Homeodomain-like"/>
    <property type="match status" value="1"/>
</dbReference>
<reference evidence="3" key="1">
    <citation type="submission" date="2015-10" db="EMBL/GenBank/DDBJ databases">
        <authorList>
            <person name="Ju K.-S."/>
            <person name="Doroghazi J.R."/>
            <person name="Metcalf W.W."/>
        </authorList>
    </citation>
    <scope>NUCLEOTIDE SEQUENCE [LARGE SCALE GENOMIC DNA]</scope>
    <source>
        <strain evidence="3">NRRL 3151</strain>
    </source>
</reference>
<proteinExistence type="predicted"/>
<dbReference type="InterPro" id="IPR041485">
    <property type="entry name" value="TetR_C_36"/>
</dbReference>
<organism evidence="2 3">
    <name type="scientific">Streptomyces regalis</name>
    <dbReference type="NCBI Taxonomy" id="68262"/>
    <lineage>
        <taxon>Bacteria</taxon>
        <taxon>Bacillati</taxon>
        <taxon>Actinomycetota</taxon>
        <taxon>Actinomycetes</taxon>
        <taxon>Kitasatosporales</taxon>
        <taxon>Streptomycetaceae</taxon>
        <taxon>Streptomyces</taxon>
    </lineage>
</organism>
<dbReference type="Gene3D" id="1.10.357.10">
    <property type="entry name" value="Tetracycline Repressor, domain 2"/>
    <property type="match status" value="1"/>
</dbReference>
<feature type="domain" description="QsdR TetR regulatory C-terminal" evidence="1">
    <location>
        <begin position="77"/>
        <end position="184"/>
    </location>
</feature>
<evidence type="ECO:0000313" key="3">
    <source>
        <dbReference type="Proteomes" id="UP000053923"/>
    </source>
</evidence>
<comment type="caution">
    <text evidence="2">The sequence shown here is derived from an EMBL/GenBank/DDBJ whole genome shotgun (WGS) entry which is preliminary data.</text>
</comment>